<name>A0AAF1BNT0_9TREE</name>
<dbReference type="EMBL" id="CP086715">
    <property type="protein sequence ID" value="WOO78433.1"/>
    <property type="molecule type" value="Genomic_DNA"/>
</dbReference>
<evidence type="ECO:0008006" key="3">
    <source>
        <dbReference type="Google" id="ProtNLM"/>
    </source>
</evidence>
<organism evidence="1 2">
    <name type="scientific">Vanrija pseudolonga</name>
    <dbReference type="NCBI Taxonomy" id="143232"/>
    <lineage>
        <taxon>Eukaryota</taxon>
        <taxon>Fungi</taxon>
        <taxon>Dikarya</taxon>
        <taxon>Basidiomycota</taxon>
        <taxon>Agaricomycotina</taxon>
        <taxon>Tremellomycetes</taxon>
        <taxon>Trichosporonales</taxon>
        <taxon>Trichosporonaceae</taxon>
        <taxon>Vanrija</taxon>
    </lineage>
</organism>
<gene>
    <name evidence="1" type="ORF">LOC62_02G001981</name>
</gene>
<proteinExistence type="predicted"/>
<keyword evidence="2" id="KW-1185">Reference proteome</keyword>
<dbReference type="RefSeq" id="XP_062624465.1">
    <property type="nucleotide sequence ID" value="XM_062768481.1"/>
</dbReference>
<protein>
    <recommendedName>
        <fullName evidence="3">Capsular associated protein</fullName>
    </recommendedName>
</protein>
<reference evidence="1" key="1">
    <citation type="submission" date="2023-10" db="EMBL/GenBank/DDBJ databases">
        <authorList>
            <person name="Noh H."/>
        </authorList>
    </citation>
    <scope>NUCLEOTIDE SEQUENCE</scope>
    <source>
        <strain evidence="1">DUCC4014</strain>
    </source>
</reference>
<sequence length="527" mass="57200">MGSPNEAPLSRPSSSQGQKIAFGLSKRLWTVLGGLVGLFLLSRLVGSTPEESPVGHYTARTGLLSAADFQNASLSDPPPFSFCPVFGPGDTVAERRGQVPLLKSRLHVGTGARVQRVLQKAMAGHPVTISVLGGSVSACHGAGEDPIAPRCWPARFFDWFNSVFPHPLNELTNGAARRTDSSYFAYCSGHHLPDDTDLVILEFDASDPNDAKWIEHFELLVRSILVRKEQPAVILLGHFAPQLQGQNGYAGPELLHDVVAQFYDVPHLSIKGLLYRDYMLNPTGTRHTFYSDAILANPTGHEAISDVLVSYLMTQICSGWATTLGHAFDVPYMGAPDSAPSSNNLLPQDEDLEQQAGGLAAKQRAMRVPHARLSDRPSDILSFREVKPFCVSANDLINPLPPNHFSGSGWKAFHPKKGADPVHYWHSDIAGSRMRVPINISAGQVAIYYLQGPDRKTAGNAECWVDDDYENAWKLTGSSPDVTEPTATLTVINEGVSEGKHFVECMLTGGKEGAKVPEFKLLGVFAT</sequence>
<dbReference type="SUPFAM" id="SSF52266">
    <property type="entry name" value="SGNH hydrolase"/>
    <property type="match status" value="1"/>
</dbReference>
<dbReference type="GeneID" id="87805232"/>
<evidence type="ECO:0000313" key="1">
    <source>
        <dbReference type="EMBL" id="WOO78433.1"/>
    </source>
</evidence>
<evidence type="ECO:0000313" key="2">
    <source>
        <dbReference type="Proteomes" id="UP000827549"/>
    </source>
</evidence>
<dbReference type="AlphaFoldDB" id="A0AAF1BNT0"/>
<dbReference type="PANTHER" id="PTHR34407">
    <property type="entry name" value="EXPRESSED PROTEIN"/>
    <property type="match status" value="1"/>
</dbReference>
<dbReference type="CDD" id="cd00229">
    <property type="entry name" value="SGNH_hydrolase"/>
    <property type="match status" value="1"/>
</dbReference>
<dbReference type="Proteomes" id="UP000827549">
    <property type="component" value="Chromosome 2"/>
</dbReference>
<accession>A0AAF1BNT0</accession>
<dbReference type="PANTHER" id="PTHR34407:SF1">
    <property type="entry name" value="SGNH HYDROLASE-TYPE ESTERASE DOMAIN-CONTAINING PROTEIN"/>
    <property type="match status" value="1"/>
</dbReference>